<evidence type="ECO:0000313" key="1">
    <source>
        <dbReference type="EMBL" id="KAI8542730.1"/>
    </source>
</evidence>
<keyword evidence="2" id="KW-1185">Reference proteome</keyword>
<dbReference type="Proteomes" id="UP001062846">
    <property type="component" value="Chromosome 8"/>
</dbReference>
<evidence type="ECO:0000313" key="2">
    <source>
        <dbReference type="Proteomes" id="UP001062846"/>
    </source>
</evidence>
<dbReference type="EMBL" id="CM046395">
    <property type="protein sequence ID" value="KAI8542730.1"/>
    <property type="molecule type" value="Genomic_DNA"/>
</dbReference>
<accession>A0ACC0MPA9</accession>
<protein>
    <submittedName>
        <fullName evidence="1">Uncharacterized protein</fullName>
    </submittedName>
</protein>
<comment type="caution">
    <text evidence="1">The sequence shown here is derived from an EMBL/GenBank/DDBJ whole genome shotgun (WGS) entry which is preliminary data.</text>
</comment>
<proteinExistence type="predicted"/>
<reference evidence="1" key="1">
    <citation type="submission" date="2022-02" db="EMBL/GenBank/DDBJ databases">
        <title>Plant Genome Project.</title>
        <authorList>
            <person name="Zhang R.-G."/>
        </authorList>
    </citation>
    <scope>NUCLEOTIDE SEQUENCE</scope>
    <source>
        <strain evidence="1">AT1</strain>
    </source>
</reference>
<sequence>MPRDPARGKGTVIAEEEPTEILVEYREQDIAFRPAASAATSSRHVPVTKQDIAEHLPDDRLARLLEENPDVGEMVLRAKEERARAIAAWEAAEKAERERKDREEPLRDMEAEERAAEEALGPRVTAVAEAAAARRPDYTSETYVPPIPHLFVPSGISAYMPQRLEYDDETVLRDPLIHIANTWAEAQSTLVLSTALRDLRTTSRFDWGGALATAYTFMGNSSRTGKSCWLLENLGGFADVSASVQASRLERSPLRTEVESIGILGEWLEQSLSTWPRAGSLPPAGCYLSRPLAGSGTLETGCHASLAFQVPGRLPPRASHTSTYTRAELERFTRPDTELTRYLRPEMDYAEYQRDRLARPLGVRAFKDVRSQARGAAEERRAVGERARGGEGRVRYHAGVPVRGGPPEMSWTIPVTDAQGNLAEIHLVPARVEPPPVTVPAPAEWVNEAVRRMLALENLVRRAAGGFQLELRYPAPTAPQAQRAAGKKPQAQGRATSRSKRTRSPPQKKLAARTPIPAATPQRQTRSSQAAAAGKEPVGQAMARAEERFRIAMRQRPSSEEHRAPKRPKLVLLPTSEDEEEDDGDEEEDEEEEEEEEEHTSARSDSDDSVDDPAYREEPKDGADDDDDGSDDDGGRTGLKDWLGGED</sequence>
<gene>
    <name evidence="1" type="ORF">RHMOL_Rhmol08G0162000</name>
</gene>
<organism evidence="1 2">
    <name type="scientific">Rhododendron molle</name>
    <name type="common">Chinese azalea</name>
    <name type="synonym">Azalea mollis</name>
    <dbReference type="NCBI Taxonomy" id="49168"/>
    <lineage>
        <taxon>Eukaryota</taxon>
        <taxon>Viridiplantae</taxon>
        <taxon>Streptophyta</taxon>
        <taxon>Embryophyta</taxon>
        <taxon>Tracheophyta</taxon>
        <taxon>Spermatophyta</taxon>
        <taxon>Magnoliopsida</taxon>
        <taxon>eudicotyledons</taxon>
        <taxon>Gunneridae</taxon>
        <taxon>Pentapetalae</taxon>
        <taxon>asterids</taxon>
        <taxon>Ericales</taxon>
        <taxon>Ericaceae</taxon>
        <taxon>Ericoideae</taxon>
        <taxon>Rhodoreae</taxon>
        <taxon>Rhododendron</taxon>
    </lineage>
</organism>
<name>A0ACC0MPA9_RHOML</name>